<dbReference type="Pfam" id="PF24516">
    <property type="entry name" value="ARM_KNTC1_2nd"/>
    <property type="match status" value="1"/>
</dbReference>
<proteinExistence type="predicted"/>
<dbReference type="EMBL" id="GL832959">
    <property type="protein sequence ID" value="EGD81625.1"/>
    <property type="molecule type" value="Genomic_DNA"/>
</dbReference>
<feature type="domain" description="KNTC1 third ARM-repeats" evidence="4">
    <location>
        <begin position="1674"/>
        <end position="1882"/>
    </location>
</feature>
<dbReference type="FunCoup" id="F2U1X3">
    <property type="interactions" value="755"/>
</dbReference>
<evidence type="ECO:0000259" key="6">
    <source>
        <dbReference type="Pfam" id="PF24520"/>
    </source>
</evidence>
<sequence length="2701" mass="291676">MTWEVVGLGADDAYDETRNFSSPASGKAESARTAASSALFNLQTRAQFKVANSNAGDEPLTRWCAASNDAHTCVALDTQVYIFNQACTDVAASLDLDHKVTHVAWGGDTEFLVIADEGGAVHLLDAATKRVLLSQVLVKPQSGDGFVTVAFHRIQGADVDAYEFLVSTARGKLFRFWNVDLARLRDCISTGDLQGVKQIKANIVLQKETLLSGFVDTSTDTITGTMFVYSPTGQALLTAWSGAQVAVWVANTDGLELQDSLDVTPFLAAEVADCVLFHHKHEDYMVLLDTNGTMSVWLRAAMILVHTRDANAHRMWLVPTSDPGHPYRVAFLATRANAPSQQQQQQQQQHTMHLANVPSMEDTFTLPVSEQSLVVPQQHAQTVLLLEATYAEESEGPPAVHIRALEPTVPRDRFYHLLQRGRYDDALQLAHKYDDLNPNIVHEVRVNGLLDAVGNGDGTTASTASGKTANVAELMAALDQVQDIGFVVQSALHAPVANTQEVHALLTYAHNRLEEASSGVRGSTTTAGAAGSGSGAARKQRATAQNSSADSSDEEEDFGALNAQVLAAMNRLTTFQLAAHGYFNAQEWLRFMEADLYKELLVAVSSGRIGTASILWYRHMRECGFHDQIVAILTALPEMVPCSSFLTWFEHDLVPSVMRQDHAFVVDWVRRRCLVMEVTEKEAWPACALDLIAAADELLVMYGCSQKTTSLAVRNIKGAHHPGHFVQMLCGDRQNSGRQSAQDPAAEAARALASLRTQLEDINFLKQDAGFAISLAEHTAASPTDIMVKMLDRTSACELVREVVDNDLIPYARRHTVTVDSVLEAYVAHLASVQRTHGTAVLSNSWTGKALAIIPCMGDETAKVRATTHMMRAVWVPCSPELLALFEEARTWPAAQTREFQEHHRILTLKTMLLPYGVANENLSNVSAARNLVKVILANFEEDTAIDDALQVVAAYKHIPRSFVYVVRARNLCYRNEVAEACDLFRGLPRGLSLAVGVELSAWALEACRDAGCYGADPDTWRNTVRLGTEVMDTLVRAHNVWTATTAADIAAVFAGTERPCAHAGSGAVAPAAGAAVVGRLGASQSGYGTDVSMDHLVYTHAVLNAMWQALRDYGVAVGAAEFATARGRQGMAAKFLRKLVLDDSADDGDGSRSGRASTTRHAKENDKAAASTRNTRMGARSGAATSASASASRGRTGAQTEDAEAGGGYDDARHARAAGMASLAAKHVRLRQNIQRISTLLGIRLSEMVRLVTAWLLSMHCAAAYLGMILDVCEDIVAQRPEEADCDNILDVCERLLTMSDELTCDEHDALAASPSSMSLLQLLRRVKALCSQCTAMCSAAVLCDALEMTRSCSLALDVALQCEHAPEEEGEGVPLSGAAGAQLYSLHHSSFAPAHLQPTRAAGAGSSSRQLKKQKKKNAEAWEASEVYAARSAATRHQQRQEEGKEGDAVAMCSHASTARTATITTTALFDVAADVAEHMRGLRRSLHKDLWRQDGLVLEMDTVLPGVLALQQNLLPKVTPAVSAASTFTGSSASFGSGMLTYEQRRTTGRVGGPSPPAHDDDDAGDGDGDGRATAIALGLRSVNATLTQAFELYETLCQSNQLQLALHIALRAVGTCAQFAHFWHVAVEGGADGDGGEDGDEDSAPYAQQARTIQAVYGRAVPLVCSKVAETVGVLLRACIARPTPDLGLASCCLALLPLEDGFSAVRRAVKASKQNYDKLARLALLGSGGAILWKSSDVFAECEELYQNASWWDRLSRLHIPVQREQFSRENPAFDFGAILEHSDFDLSLCLDLASDYGVARERVYCAYIEALCMTSSPSAMFVDVQDRVRVRTDLKDNALYMVQLLQDPASLADTLSHTCLRLTNPYDYERVGFVLEVLERVLQHVAKAASGATGSGGARARRRRLQRHGNGEGEEVAAAGDEGTGVKTEAVLPKDGSEHDASPSPEDEPTWQTLVWDQALIGRAKLVLGVLGRFTRQQPVPQEELQYIHEELAQVVGQAHHDLAQRRLPFHHLFLGDALDILKPELSLDSVDKLLPLARLLKLPSDDIYTAVIGEALSRGLASSGTAHGDGERSNDITGPANADGLLFAPLSSPSSFGLGVGSDMFDSLPACSERAGSEGGGAVTFATVMGLLRKMESMEFATACAKEVADVLPTGQDKITVLQFAVEVAGKWLESLRGNKNGSASSTGRGMARQVAKARERFSLLLRETQTLHLLQQARIHADETLSLVQQPEELIVHLFEQYTIGAEAAELAARGHDLYALATNIGDLHDVDTEAIRLRLVEDYLKACDAEGKENQRGGGGSGGGGGNVTAAVNATARNRTHMQGRSMVRGSNATGIGGGGGARTGARRGGGLTLGSLWGDDDGDESSMCDGTVGGDLGRTGTSGYSCTNAGRSFAGHQTIVHETVETADDSTLSLHRAIALLRMVDVKESALFLINFAMVEGSSKITLSARVRACIALFSITTLSFVASIMEQEPQELQEHLLSLIYASRLEDLDIFQTPLQFERTNKQSIAKSILRNHPSDPTALELIVHLCLDFDLYDLGLWERVLKQVMAIGDYELLASVLVSVASAEDLWYLASLEKAWQATLQHFVEQVEDVNDDCEKAIRLMLKSPLSMRQKAPMLVDTCMKSNKEHLAIICAFCHAESEKQLVSIRRQMDAMGIERCLSVLETSTLPVLDKVKHVLEKWLASPTA</sequence>
<feature type="domain" description="RZZ complex subunit KNTC1/ROD C-terminal" evidence="2">
    <location>
        <begin position="2131"/>
        <end position="2297"/>
    </location>
</feature>
<feature type="compositionally biased region" description="Low complexity" evidence="1">
    <location>
        <begin position="1179"/>
        <end position="1199"/>
    </location>
</feature>
<keyword evidence="8" id="KW-1185">Reference proteome</keyword>
<dbReference type="Pfam" id="PF24506">
    <property type="entry name" value="KNTC1_N"/>
    <property type="match status" value="1"/>
</dbReference>
<gene>
    <name evidence="7" type="ORF">PTSG_02341</name>
</gene>
<reference evidence="7" key="1">
    <citation type="submission" date="2009-08" db="EMBL/GenBank/DDBJ databases">
        <title>Annotation of Salpingoeca rosetta.</title>
        <authorList>
            <consortium name="The Broad Institute Genome Sequencing Platform"/>
            <person name="Russ C."/>
            <person name="Cuomo C."/>
            <person name="Burger G."/>
            <person name="Gray M.W."/>
            <person name="Holland P.W.H."/>
            <person name="King N."/>
            <person name="Lang F.B.F."/>
            <person name="Roger A.J."/>
            <person name="Ruiz-Trillo I."/>
            <person name="Young S.K."/>
            <person name="Zeng Q."/>
            <person name="Gargeya S."/>
            <person name="Alvarado L."/>
            <person name="Berlin A."/>
            <person name="Chapman S.B."/>
            <person name="Chen Z."/>
            <person name="Freedman E."/>
            <person name="Gellesch M."/>
            <person name="Goldberg J."/>
            <person name="Griggs A."/>
            <person name="Gujja S."/>
            <person name="Heilman E."/>
            <person name="Heiman D."/>
            <person name="Howarth C."/>
            <person name="Mehta T."/>
            <person name="Neiman D."/>
            <person name="Pearson M."/>
            <person name="Roberts A."/>
            <person name="Saif S."/>
            <person name="Shea T."/>
            <person name="Shenoy N."/>
            <person name="Sisk P."/>
            <person name="Stolte C."/>
            <person name="Sykes S."/>
            <person name="White J."/>
            <person name="Yandava C."/>
            <person name="Haas B."/>
            <person name="Nusbaum C."/>
            <person name="Birren B."/>
        </authorList>
    </citation>
    <scope>NUCLEOTIDE SEQUENCE</scope>
    <source>
        <strain evidence="7">ATCC 50818</strain>
    </source>
</reference>
<evidence type="ECO:0000259" key="2">
    <source>
        <dbReference type="Pfam" id="PF10493"/>
    </source>
</evidence>
<dbReference type="GO" id="GO:0031267">
    <property type="term" value="F:small GTPase binding"/>
    <property type="evidence" value="ECO:0007669"/>
    <property type="project" value="TreeGrafter"/>
</dbReference>
<dbReference type="KEGG" id="sre:PTSG_02341"/>
<evidence type="ECO:0000259" key="5">
    <source>
        <dbReference type="Pfam" id="PF24516"/>
    </source>
</evidence>
<feature type="domain" description="KNTC1 N-terminal" evidence="3">
    <location>
        <begin position="34"/>
        <end position="397"/>
    </location>
</feature>
<dbReference type="InParanoid" id="F2U1X3"/>
<dbReference type="Pfam" id="PF24520">
    <property type="entry name" value="ARM_KNTC1_1st"/>
    <property type="match status" value="2"/>
</dbReference>
<evidence type="ECO:0000313" key="8">
    <source>
        <dbReference type="Proteomes" id="UP000007799"/>
    </source>
</evidence>
<feature type="region of interest" description="Disordered" evidence="1">
    <location>
        <begin position="517"/>
        <end position="555"/>
    </location>
</feature>
<feature type="region of interest" description="Disordered" evidence="1">
    <location>
        <begin position="2327"/>
        <end position="2357"/>
    </location>
</feature>
<organism evidence="7 8">
    <name type="scientific">Salpingoeca rosetta (strain ATCC 50818 / BSB-021)</name>
    <dbReference type="NCBI Taxonomy" id="946362"/>
    <lineage>
        <taxon>Eukaryota</taxon>
        <taxon>Choanoflagellata</taxon>
        <taxon>Craspedida</taxon>
        <taxon>Salpingoecidae</taxon>
        <taxon>Salpingoeca</taxon>
    </lineage>
</organism>
<dbReference type="InterPro" id="IPR055403">
    <property type="entry name" value="ARM_KNTC1_1st"/>
</dbReference>
<name>F2U1X3_SALR5</name>
<dbReference type="Gene3D" id="2.130.10.10">
    <property type="entry name" value="YVTN repeat-like/Quinoprotein amine dehydrogenase"/>
    <property type="match status" value="1"/>
</dbReference>
<dbReference type="Pfam" id="PF10493">
    <property type="entry name" value="Rod_C"/>
    <property type="match status" value="2"/>
</dbReference>
<dbReference type="PANTHER" id="PTHR15688:SF1">
    <property type="entry name" value="KINETOCHORE-ASSOCIATED PROTEIN 1"/>
    <property type="match status" value="1"/>
</dbReference>
<feature type="domain" description="KNTC1 first ARM-repeats" evidence="6">
    <location>
        <begin position="551"/>
        <end position="689"/>
    </location>
</feature>
<accession>F2U1X3</accession>
<feature type="domain" description="RZZ complex subunit KNTC1/ROD C-terminal" evidence="2">
    <location>
        <begin position="2408"/>
        <end position="2665"/>
    </location>
</feature>
<dbReference type="GO" id="GO:0005737">
    <property type="term" value="C:cytoplasm"/>
    <property type="evidence" value="ECO:0007669"/>
    <property type="project" value="TreeGrafter"/>
</dbReference>
<dbReference type="InterPro" id="IPR055402">
    <property type="entry name" value="KNTC1_N"/>
</dbReference>
<dbReference type="OMA" id="KXAISLV"/>
<evidence type="ECO:0000259" key="4">
    <source>
        <dbReference type="Pfam" id="PF24515"/>
    </source>
</evidence>
<protein>
    <submittedName>
        <fullName evidence="7">Uncharacterized protein</fullName>
    </submittedName>
</protein>
<feature type="domain" description="KNTC1 first ARM-repeats" evidence="6">
    <location>
        <begin position="416"/>
        <end position="517"/>
    </location>
</feature>
<dbReference type="eggNOG" id="KOG4256">
    <property type="taxonomic scope" value="Eukaryota"/>
</dbReference>
<feature type="compositionally biased region" description="Gly residues" evidence="1">
    <location>
        <begin position="2344"/>
        <end position="2357"/>
    </location>
</feature>
<feature type="region of interest" description="Disordered" evidence="1">
    <location>
        <begin position="1897"/>
        <end position="1932"/>
    </location>
</feature>
<dbReference type="Pfam" id="PF24515">
    <property type="entry name" value="ARM_KNTC1_3rd"/>
    <property type="match status" value="1"/>
</dbReference>
<feature type="region of interest" description="Disordered" evidence="1">
    <location>
        <begin position="1146"/>
        <end position="1211"/>
    </location>
</feature>
<dbReference type="OrthoDB" id="343783at2759"/>
<dbReference type="InterPro" id="IPR019527">
    <property type="entry name" value="RZZ-complex_KNTC1/ROD_C"/>
</dbReference>
<evidence type="ECO:0000313" key="7">
    <source>
        <dbReference type="EMBL" id="EGD81625.1"/>
    </source>
</evidence>
<evidence type="ECO:0000259" key="3">
    <source>
        <dbReference type="Pfam" id="PF24506"/>
    </source>
</evidence>
<dbReference type="GO" id="GO:0000070">
    <property type="term" value="P:mitotic sister chromatid segregation"/>
    <property type="evidence" value="ECO:0007669"/>
    <property type="project" value="TreeGrafter"/>
</dbReference>
<dbReference type="RefSeq" id="XP_004996829.1">
    <property type="nucleotide sequence ID" value="XM_004996772.1"/>
</dbReference>
<dbReference type="GeneID" id="16077422"/>
<feature type="compositionally biased region" description="Low complexity" evidence="1">
    <location>
        <begin position="517"/>
        <end position="529"/>
    </location>
</feature>
<dbReference type="InterPro" id="IPR052802">
    <property type="entry name" value="KNTC1"/>
</dbReference>
<dbReference type="InterPro" id="IPR055404">
    <property type="entry name" value="ARM_KNTC1_2nd"/>
</dbReference>
<evidence type="ECO:0000256" key="1">
    <source>
        <dbReference type="SAM" id="MobiDB-lite"/>
    </source>
</evidence>
<dbReference type="GO" id="GO:1990423">
    <property type="term" value="C:RZZ complex"/>
    <property type="evidence" value="ECO:0007669"/>
    <property type="project" value="TreeGrafter"/>
</dbReference>
<feature type="domain" description="KNTC1 second ARM-repeats" evidence="5">
    <location>
        <begin position="822"/>
        <end position="986"/>
    </location>
</feature>
<dbReference type="PANTHER" id="PTHR15688">
    <property type="entry name" value="KINETOCHORE-ASSOCIATED PROTEIN 1"/>
    <property type="match status" value="1"/>
</dbReference>
<dbReference type="InterPro" id="IPR055405">
    <property type="entry name" value="ARM_KNTC1_3rd"/>
</dbReference>
<dbReference type="STRING" id="946362.F2U1X3"/>
<dbReference type="SUPFAM" id="SSF69322">
    <property type="entry name" value="Tricorn protease domain 2"/>
    <property type="match status" value="1"/>
</dbReference>
<dbReference type="GO" id="GO:1903394">
    <property type="term" value="P:protein localization to kinetochore involved in kinetochore assembly"/>
    <property type="evidence" value="ECO:0007669"/>
    <property type="project" value="TreeGrafter"/>
</dbReference>
<dbReference type="GO" id="GO:0005828">
    <property type="term" value="C:kinetochore microtubule"/>
    <property type="evidence" value="ECO:0007669"/>
    <property type="project" value="TreeGrafter"/>
</dbReference>
<dbReference type="GO" id="GO:0007094">
    <property type="term" value="P:mitotic spindle assembly checkpoint signaling"/>
    <property type="evidence" value="ECO:0007669"/>
    <property type="project" value="TreeGrafter"/>
</dbReference>
<feature type="region of interest" description="Disordered" evidence="1">
    <location>
        <begin position="1550"/>
        <end position="1573"/>
    </location>
</feature>
<dbReference type="InterPro" id="IPR015943">
    <property type="entry name" value="WD40/YVTN_repeat-like_dom_sf"/>
</dbReference>
<dbReference type="Proteomes" id="UP000007799">
    <property type="component" value="Unassembled WGS sequence"/>
</dbReference>